<gene>
    <name evidence="1" type="ORF">LOK49_LG02G01449</name>
</gene>
<evidence type="ECO:0000313" key="2">
    <source>
        <dbReference type="Proteomes" id="UP001060215"/>
    </source>
</evidence>
<sequence length="100" mass="11497">MKMGMQLVGLHMPSLAKDLQILDQVLPSESTDAPYSKWQCQIMYYWYKKVKAMLGFDMGGFSRVLQSRNPDNLMEEIPTFVVDPFSRRPGLGKNLFFVST</sequence>
<organism evidence="1 2">
    <name type="scientific">Camellia lanceoleosa</name>
    <dbReference type="NCBI Taxonomy" id="1840588"/>
    <lineage>
        <taxon>Eukaryota</taxon>
        <taxon>Viridiplantae</taxon>
        <taxon>Streptophyta</taxon>
        <taxon>Embryophyta</taxon>
        <taxon>Tracheophyta</taxon>
        <taxon>Spermatophyta</taxon>
        <taxon>Magnoliopsida</taxon>
        <taxon>eudicotyledons</taxon>
        <taxon>Gunneridae</taxon>
        <taxon>Pentapetalae</taxon>
        <taxon>asterids</taxon>
        <taxon>Ericales</taxon>
        <taxon>Theaceae</taxon>
        <taxon>Camellia</taxon>
    </lineage>
</organism>
<dbReference type="EMBL" id="CM045760">
    <property type="protein sequence ID" value="KAI8026863.1"/>
    <property type="molecule type" value="Genomic_DNA"/>
</dbReference>
<reference evidence="1 2" key="1">
    <citation type="journal article" date="2022" name="Plant J.">
        <title>Chromosome-level genome of Camellia lanceoleosa provides a valuable resource for understanding genome evolution and self-incompatibility.</title>
        <authorList>
            <person name="Gong W."/>
            <person name="Xiao S."/>
            <person name="Wang L."/>
            <person name="Liao Z."/>
            <person name="Chang Y."/>
            <person name="Mo W."/>
            <person name="Hu G."/>
            <person name="Li W."/>
            <person name="Zhao G."/>
            <person name="Zhu H."/>
            <person name="Hu X."/>
            <person name="Ji K."/>
            <person name="Xiang X."/>
            <person name="Song Q."/>
            <person name="Yuan D."/>
            <person name="Jin S."/>
            <person name="Zhang L."/>
        </authorList>
    </citation>
    <scope>NUCLEOTIDE SEQUENCE [LARGE SCALE GENOMIC DNA]</scope>
    <source>
        <strain evidence="1">SQ_2022a</strain>
    </source>
</reference>
<protein>
    <submittedName>
        <fullName evidence="1">Hydroxyproline O-arabinosyltransferase 3</fullName>
    </submittedName>
</protein>
<accession>A0ACC0IP77</accession>
<name>A0ACC0IP77_9ERIC</name>
<keyword evidence="2" id="KW-1185">Reference proteome</keyword>
<proteinExistence type="predicted"/>
<comment type="caution">
    <text evidence="1">The sequence shown here is derived from an EMBL/GenBank/DDBJ whole genome shotgun (WGS) entry which is preliminary data.</text>
</comment>
<dbReference type="Proteomes" id="UP001060215">
    <property type="component" value="Chromosome 3"/>
</dbReference>
<evidence type="ECO:0000313" key="1">
    <source>
        <dbReference type="EMBL" id="KAI8026863.1"/>
    </source>
</evidence>